<dbReference type="InterPro" id="IPR046905">
    <property type="entry name" value="ABC-3C_MC1"/>
</dbReference>
<dbReference type="Proteomes" id="UP000648482">
    <property type="component" value="Unassembled WGS sequence"/>
</dbReference>
<comment type="caution">
    <text evidence="1">The sequence shown here is derived from an EMBL/GenBank/DDBJ whole genome shotgun (WGS) entry which is preliminary data.</text>
</comment>
<dbReference type="RefSeq" id="WP_193154387.1">
    <property type="nucleotide sequence ID" value="NZ_AQGU01000017.1"/>
</dbReference>
<evidence type="ECO:0000313" key="2">
    <source>
        <dbReference type="Proteomes" id="UP000648482"/>
    </source>
</evidence>
<name>A0ABR9DU37_9GAMM</name>
<evidence type="ECO:0000313" key="1">
    <source>
        <dbReference type="EMBL" id="MBE0357762.1"/>
    </source>
</evidence>
<accession>A0ABR9DU37</accession>
<dbReference type="Pfam" id="PF20289">
    <property type="entry name" value="MComp1"/>
    <property type="match status" value="1"/>
</dbReference>
<proteinExistence type="predicted"/>
<protein>
    <submittedName>
        <fullName evidence="1">Uncharacterized protein</fullName>
    </submittedName>
</protein>
<dbReference type="EMBL" id="AQGU01000017">
    <property type="protein sequence ID" value="MBE0357762.1"/>
    <property type="molecule type" value="Genomic_DNA"/>
</dbReference>
<keyword evidence="2" id="KW-1185">Reference proteome</keyword>
<reference evidence="1 2" key="1">
    <citation type="submission" date="2015-06" db="EMBL/GenBank/DDBJ databases">
        <title>Genome sequence of Pseudoalteromonas aliena.</title>
        <authorList>
            <person name="Xie B.-B."/>
            <person name="Rong J.-C."/>
            <person name="Qin Q.-L."/>
            <person name="Zhang Y.-Z."/>
        </authorList>
    </citation>
    <scope>NUCLEOTIDE SEQUENCE [LARGE SCALE GENOMIC DNA]</scope>
    <source>
        <strain evidence="1 2">SW19</strain>
    </source>
</reference>
<sequence>MINNFIEVSEGKVELLNTVFPDVNFKLFQAYIDGSAYFSVFYCTLADESLLQQLWKRINSLISVEYQTQIENDFTRWNIYLVFSIPMKISNSLKYLIENDTYFMRKIVDDCNNGKEIASYLDNYILGKDISFGPSVIPKEVEIQYSQITLDLLSADLPLNRSQESQRARGEWLDSLLQGTDSNEI</sequence>
<organism evidence="1 2">
    <name type="scientific">Pseudoalteromonas aliena SW19</name>
    <dbReference type="NCBI Taxonomy" id="1314866"/>
    <lineage>
        <taxon>Bacteria</taxon>
        <taxon>Pseudomonadati</taxon>
        <taxon>Pseudomonadota</taxon>
        <taxon>Gammaproteobacteria</taxon>
        <taxon>Alteromonadales</taxon>
        <taxon>Pseudoalteromonadaceae</taxon>
        <taxon>Pseudoalteromonas</taxon>
    </lineage>
</organism>
<gene>
    <name evidence="1" type="ORF">PALI_a3375</name>
</gene>